<keyword evidence="2 4" id="KW-0689">Ribosomal protein</keyword>
<reference evidence="6" key="1">
    <citation type="submission" date="2023-02" db="EMBL/GenBank/DDBJ databases">
        <title>Genome of toxic invasive species Heracleum sosnowskyi carries increased number of genes despite the absence of recent whole-genome duplications.</title>
        <authorList>
            <person name="Schelkunov M."/>
            <person name="Shtratnikova V."/>
            <person name="Makarenko M."/>
            <person name="Klepikova A."/>
            <person name="Omelchenko D."/>
            <person name="Novikova G."/>
            <person name="Obukhova E."/>
            <person name="Bogdanov V."/>
            <person name="Penin A."/>
            <person name="Logacheva M."/>
        </authorList>
    </citation>
    <scope>NUCLEOTIDE SEQUENCE</scope>
    <source>
        <strain evidence="6">Hsosn_3</strain>
        <tissue evidence="6">Leaf</tissue>
    </source>
</reference>
<dbReference type="EMBL" id="JAUIZM010000006">
    <property type="protein sequence ID" value="KAK1379431.1"/>
    <property type="molecule type" value="Genomic_DNA"/>
</dbReference>
<evidence type="ECO:0000256" key="1">
    <source>
        <dbReference type="ARBA" id="ARBA00005251"/>
    </source>
</evidence>
<dbReference type="FunFam" id="3.30.230.10:FF:000034">
    <property type="entry name" value="30S ribosomal protein S9"/>
    <property type="match status" value="1"/>
</dbReference>
<proteinExistence type="inferred from homology"/>
<dbReference type="InterPro" id="IPR020568">
    <property type="entry name" value="Ribosomal_Su5_D2-typ_SF"/>
</dbReference>
<dbReference type="InterPro" id="IPR014721">
    <property type="entry name" value="Ribsml_uS5_D2-typ_fold_subgr"/>
</dbReference>
<dbReference type="InterPro" id="IPR020574">
    <property type="entry name" value="Ribosomal_uS9_CS"/>
</dbReference>
<dbReference type="Proteomes" id="UP001237642">
    <property type="component" value="Unassembled WGS sequence"/>
</dbReference>
<comment type="caution">
    <text evidence="6">The sequence shown here is derived from an EMBL/GenBank/DDBJ whole genome shotgun (WGS) entry which is preliminary data.</text>
</comment>
<protein>
    <submittedName>
        <fullName evidence="6">28S ribosomal protein S9, mitochondrial</fullName>
    </submittedName>
</protein>
<dbReference type="Gene3D" id="3.30.230.10">
    <property type="match status" value="1"/>
</dbReference>
<evidence type="ECO:0000256" key="5">
    <source>
        <dbReference type="SAM" id="MobiDB-lite"/>
    </source>
</evidence>
<reference evidence="6" key="2">
    <citation type="submission" date="2023-05" db="EMBL/GenBank/DDBJ databases">
        <authorList>
            <person name="Schelkunov M.I."/>
        </authorList>
    </citation>
    <scope>NUCLEOTIDE SEQUENCE</scope>
    <source>
        <strain evidence="6">Hsosn_3</strain>
        <tissue evidence="6">Leaf</tissue>
    </source>
</reference>
<dbReference type="GO" id="GO:0003735">
    <property type="term" value="F:structural constituent of ribosome"/>
    <property type="evidence" value="ECO:0007669"/>
    <property type="project" value="InterPro"/>
</dbReference>
<evidence type="ECO:0000313" key="6">
    <source>
        <dbReference type="EMBL" id="KAK1379431.1"/>
    </source>
</evidence>
<keyword evidence="3 4" id="KW-0687">Ribonucleoprotein</keyword>
<name>A0AAD8I5F3_9APIA</name>
<evidence type="ECO:0000313" key="7">
    <source>
        <dbReference type="Proteomes" id="UP001237642"/>
    </source>
</evidence>
<organism evidence="6 7">
    <name type="scientific">Heracleum sosnowskyi</name>
    <dbReference type="NCBI Taxonomy" id="360622"/>
    <lineage>
        <taxon>Eukaryota</taxon>
        <taxon>Viridiplantae</taxon>
        <taxon>Streptophyta</taxon>
        <taxon>Embryophyta</taxon>
        <taxon>Tracheophyta</taxon>
        <taxon>Spermatophyta</taxon>
        <taxon>Magnoliopsida</taxon>
        <taxon>eudicotyledons</taxon>
        <taxon>Gunneridae</taxon>
        <taxon>Pentapetalae</taxon>
        <taxon>asterids</taxon>
        <taxon>campanulids</taxon>
        <taxon>Apiales</taxon>
        <taxon>Apiaceae</taxon>
        <taxon>Apioideae</taxon>
        <taxon>apioid superclade</taxon>
        <taxon>Tordylieae</taxon>
        <taxon>Tordyliinae</taxon>
        <taxon>Heracleum</taxon>
    </lineage>
</organism>
<dbReference type="PROSITE" id="PS00360">
    <property type="entry name" value="RIBOSOMAL_S9"/>
    <property type="match status" value="1"/>
</dbReference>
<dbReference type="GO" id="GO:0006412">
    <property type="term" value="P:translation"/>
    <property type="evidence" value="ECO:0007669"/>
    <property type="project" value="InterPro"/>
</dbReference>
<feature type="compositionally biased region" description="Low complexity" evidence="5">
    <location>
        <begin position="59"/>
        <end position="76"/>
    </location>
</feature>
<dbReference type="AlphaFoldDB" id="A0AAD8I5F3"/>
<dbReference type="InterPro" id="IPR000754">
    <property type="entry name" value="Ribosomal_uS9"/>
</dbReference>
<dbReference type="GO" id="GO:0003723">
    <property type="term" value="F:RNA binding"/>
    <property type="evidence" value="ECO:0007669"/>
    <property type="project" value="TreeGrafter"/>
</dbReference>
<evidence type="ECO:0000256" key="4">
    <source>
        <dbReference type="RuleBase" id="RU003815"/>
    </source>
</evidence>
<accession>A0AAD8I5F3</accession>
<gene>
    <name evidence="6" type="ORF">POM88_026175</name>
</gene>
<dbReference type="PANTHER" id="PTHR21569">
    <property type="entry name" value="RIBOSOMAL PROTEIN S9"/>
    <property type="match status" value="1"/>
</dbReference>
<feature type="region of interest" description="Disordered" evidence="5">
    <location>
        <begin position="59"/>
        <end position="102"/>
    </location>
</feature>
<dbReference type="GO" id="GO:0022627">
    <property type="term" value="C:cytosolic small ribosomal subunit"/>
    <property type="evidence" value="ECO:0007669"/>
    <property type="project" value="TreeGrafter"/>
</dbReference>
<dbReference type="HAMAP" id="MF_00532_B">
    <property type="entry name" value="Ribosomal_uS9_B"/>
    <property type="match status" value="1"/>
</dbReference>
<sequence>MLSRFISKPSNHHLRLISVLVSTQPHHSNHPYLTNPSPQTPIFPNPNFNSLRHFVKHFSTNNKNNNGNSGNWNPSSDIEDSASLGGVLDNEGSKKGDGQGNDLFKVGGAVRKGNVDWLNEKEEGSDDDLFKRVEGAFKEVPKAGLGNQNGVNEKEEDSDYDLFKGVEGGLKKVQRSVVVNEDWVNEKEDDEEFDLFKGIEGSVKEVQRSGVVNKDWVNEKEEDEEFDLFKGIEGSVKEVGGDGVEENWATADGYKAWDLDSEDGVEGEVGNEESEKIKEENLLLEKEEKELSVVLKGPDRAFGDLVATSGITEEMLESLIALKDLEGIQGLPPLSEIEDIRYEKNTRKTSRADIERQKQEEVANARVRQVDSKGRAYGTGKRKCSIARVWIQPGEGKFVVNDKQFDVYFPMLDQRAALLRPFTETKTLGLWDVNCTVKGGGISGQVGAIRLGISRALQNWEPDLRPPLKEAGFLTRDSRVVERKKPGKAKARKSFQWVKR</sequence>
<dbReference type="PANTHER" id="PTHR21569:SF1">
    <property type="entry name" value="SMALL RIBOSOMAL SUBUNIT PROTEIN US9M"/>
    <property type="match status" value="1"/>
</dbReference>
<dbReference type="SUPFAM" id="SSF54211">
    <property type="entry name" value="Ribosomal protein S5 domain 2-like"/>
    <property type="match status" value="1"/>
</dbReference>
<dbReference type="InterPro" id="IPR023035">
    <property type="entry name" value="Ribosomal_uS9_bac/plastid"/>
</dbReference>
<dbReference type="Pfam" id="PF00380">
    <property type="entry name" value="Ribosomal_S9"/>
    <property type="match status" value="1"/>
</dbReference>
<keyword evidence="7" id="KW-1185">Reference proteome</keyword>
<evidence type="ECO:0000256" key="2">
    <source>
        <dbReference type="ARBA" id="ARBA00022980"/>
    </source>
</evidence>
<evidence type="ECO:0000256" key="3">
    <source>
        <dbReference type="ARBA" id="ARBA00023274"/>
    </source>
</evidence>
<comment type="similarity">
    <text evidence="1 4">Belongs to the universal ribosomal protein uS9 family.</text>
</comment>
<dbReference type="NCBIfam" id="NF001099">
    <property type="entry name" value="PRK00132.1"/>
    <property type="match status" value="1"/>
</dbReference>